<feature type="compositionally biased region" description="Polar residues" evidence="8">
    <location>
        <begin position="121"/>
        <end position="143"/>
    </location>
</feature>
<dbReference type="GO" id="GO:0032783">
    <property type="term" value="C:super elongation complex"/>
    <property type="evidence" value="ECO:0007669"/>
    <property type="project" value="InterPro"/>
</dbReference>
<evidence type="ECO:0000313" key="11">
    <source>
        <dbReference type="Proteomes" id="UP000245768"/>
    </source>
</evidence>
<keyword evidence="11" id="KW-1185">Reference proteome</keyword>
<keyword evidence="6" id="KW-0804">Transcription</keyword>
<evidence type="ECO:0000256" key="3">
    <source>
        <dbReference type="ARBA" id="ARBA00022553"/>
    </source>
</evidence>
<proteinExistence type="inferred from homology"/>
<evidence type="ECO:0000256" key="6">
    <source>
        <dbReference type="ARBA" id="ARBA00023163"/>
    </source>
</evidence>
<dbReference type="OrthoDB" id="125903at2759"/>
<dbReference type="InterPro" id="IPR027093">
    <property type="entry name" value="EAF_fam"/>
</dbReference>
<evidence type="ECO:0000313" key="10">
    <source>
        <dbReference type="EMBL" id="PWN88255.1"/>
    </source>
</evidence>
<dbReference type="GO" id="GO:0003711">
    <property type="term" value="F:transcription elongation factor activity"/>
    <property type="evidence" value="ECO:0007669"/>
    <property type="project" value="TreeGrafter"/>
</dbReference>
<organism evidence="10 11">
    <name type="scientific">Acaromyces ingoldii</name>
    <dbReference type="NCBI Taxonomy" id="215250"/>
    <lineage>
        <taxon>Eukaryota</taxon>
        <taxon>Fungi</taxon>
        <taxon>Dikarya</taxon>
        <taxon>Basidiomycota</taxon>
        <taxon>Ustilaginomycotina</taxon>
        <taxon>Exobasidiomycetes</taxon>
        <taxon>Exobasidiales</taxon>
        <taxon>Cryptobasidiaceae</taxon>
        <taxon>Acaromyces</taxon>
    </lineage>
</organism>
<dbReference type="PANTHER" id="PTHR15970:SF2">
    <property type="entry name" value="ELL-ASSOCIATED FACTOR EAF"/>
    <property type="match status" value="1"/>
</dbReference>
<evidence type="ECO:0000256" key="4">
    <source>
        <dbReference type="ARBA" id="ARBA00023015"/>
    </source>
</evidence>
<feature type="domain" description="Transcription elongation factor Eaf N-terminal" evidence="9">
    <location>
        <begin position="4"/>
        <end position="118"/>
    </location>
</feature>
<keyword evidence="7" id="KW-0539">Nucleus</keyword>
<keyword evidence="4" id="KW-0805">Transcription regulation</keyword>
<feature type="region of interest" description="Disordered" evidence="8">
    <location>
        <begin position="41"/>
        <end position="68"/>
    </location>
</feature>
<dbReference type="STRING" id="215250.A0A316YKL4"/>
<feature type="compositionally biased region" description="Acidic residues" evidence="8">
    <location>
        <begin position="202"/>
        <end position="214"/>
    </location>
</feature>
<keyword evidence="3" id="KW-0597">Phosphoprotein</keyword>
<dbReference type="Proteomes" id="UP000245768">
    <property type="component" value="Unassembled WGS sequence"/>
</dbReference>
<evidence type="ECO:0000256" key="8">
    <source>
        <dbReference type="SAM" id="MobiDB-lite"/>
    </source>
</evidence>
<dbReference type="GO" id="GO:0006368">
    <property type="term" value="P:transcription elongation by RNA polymerase II"/>
    <property type="evidence" value="ECO:0007669"/>
    <property type="project" value="InterPro"/>
</dbReference>
<gene>
    <name evidence="10" type="ORF">FA10DRAFT_268459</name>
</gene>
<dbReference type="RefSeq" id="XP_025375453.1">
    <property type="nucleotide sequence ID" value="XM_025522341.1"/>
</dbReference>
<evidence type="ECO:0000256" key="1">
    <source>
        <dbReference type="ARBA" id="ARBA00004123"/>
    </source>
</evidence>
<reference evidence="10 11" key="1">
    <citation type="journal article" date="2018" name="Mol. Biol. Evol.">
        <title>Broad Genomic Sampling Reveals a Smut Pathogenic Ancestry of the Fungal Clade Ustilaginomycotina.</title>
        <authorList>
            <person name="Kijpornyongpan T."/>
            <person name="Mondo S.J."/>
            <person name="Barry K."/>
            <person name="Sandor L."/>
            <person name="Lee J."/>
            <person name="Lipzen A."/>
            <person name="Pangilinan J."/>
            <person name="LaButti K."/>
            <person name="Hainaut M."/>
            <person name="Henrissat B."/>
            <person name="Grigoriev I.V."/>
            <person name="Spatafora J.W."/>
            <person name="Aime M.C."/>
        </authorList>
    </citation>
    <scope>NUCLEOTIDE SEQUENCE [LARGE SCALE GENOMIC DNA]</scope>
    <source>
        <strain evidence="10 11">MCA 4198</strain>
    </source>
</reference>
<feature type="compositionally biased region" description="Basic and acidic residues" evidence="8">
    <location>
        <begin position="227"/>
        <end position="237"/>
    </location>
</feature>
<protein>
    <recommendedName>
        <fullName evidence="9">Transcription elongation factor Eaf N-terminal domain-containing protein</fullName>
    </recommendedName>
</protein>
<comment type="subcellular location">
    <subcellularLocation>
        <location evidence="1">Nucleus</location>
    </subcellularLocation>
</comment>
<dbReference type="InterPro" id="IPR019194">
    <property type="entry name" value="Tscrpt_elong_fac_Eaf_N"/>
</dbReference>
<dbReference type="Pfam" id="PF09816">
    <property type="entry name" value="EAF"/>
    <property type="match status" value="1"/>
</dbReference>
<evidence type="ECO:0000256" key="7">
    <source>
        <dbReference type="ARBA" id="ARBA00023242"/>
    </source>
</evidence>
<dbReference type="SUPFAM" id="SSF48371">
    <property type="entry name" value="ARM repeat"/>
    <property type="match status" value="1"/>
</dbReference>
<feature type="compositionally biased region" description="Basic and acidic residues" evidence="8">
    <location>
        <begin position="144"/>
        <end position="155"/>
    </location>
</feature>
<name>A0A316YKL4_9BASI</name>
<accession>A0A316YKL4</accession>
<evidence type="ECO:0000256" key="5">
    <source>
        <dbReference type="ARBA" id="ARBA00023159"/>
    </source>
</evidence>
<feature type="compositionally biased region" description="Low complexity" evidence="8">
    <location>
        <begin position="238"/>
        <end position="251"/>
    </location>
</feature>
<dbReference type="InParanoid" id="A0A316YKL4"/>
<dbReference type="AlphaFoldDB" id="A0A316YKL4"/>
<dbReference type="GeneID" id="37044257"/>
<evidence type="ECO:0000259" key="9">
    <source>
        <dbReference type="Pfam" id="PF09816"/>
    </source>
</evidence>
<feature type="region of interest" description="Disordered" evidence="8">
    <location>
        <begin position="290"/>
        <end position="444"/>
    </location>
</feature>
<feature type="compositionally biased region" description="Acidic residues" evidence="8">
    <location>
        <begin position="361"/>
        <end position="406"/>
    </location>
</feature>
<keyword evidence="5" id="KW-0010">Activator</keyword>
<feature type="compositionally biased region" description="Low complexity" evidence="8">
    <location>
        <begin position="324"/>
        <end position="335"/>
    </location>
</feature>
<dbReference type="EMBL" id="KZ819638">
    <property type="protein sequence ID" value="PWN88255.1"/>
    <property type="molecule type" value="Genomic_DNA"/>
</dbReference>
<feature type="compositionally biased region" description="Basic residues" evidence="8">
    <location>
        <begin position="435"/>
        <end position="444"/>
    </location>
</feature>
<dbReference type="InterPro" id="IPR016024">
    <property type="entry name" value="ARM-type_fold"/>
</dbReference>
<dbReference type="PANTHER" id="PTHR15970">
    <property type="entry name" value="ELL-ASSOCIATED FACTOR EAF"/>
    <property type="match status" value="1"/>
</dbReference>
<sequence length="444" mass="48018">MVTYQVSLGRSLAVEPRTRQQKNASSSSSLVSVKYNFKPPSISSSSPGLLHVEESKGRDSGSNPQWTLEFAGTGQTAHGFSGHQTAAKDVDCVLVWDNKTNTYVLDRLASTFSLKYDRGHSSLTPSASQALESRARPSQSISEETPRDTKRERPQESLSNRGARDTMQEEVGVSSEAKSQRIDDIDEEEHDRDGPGASQEPAIDDDEEDFDDEELARQIEMSFDAHAQQEKEREAKEAATSANAAASPRPTTGLGLIDEDNGLAIVESSQISPPRPPPQMSLPTRAVKELAKEDGRGTRSPAVTATRPVPILGSPALGAHRITPAVSPSSAVNSPRIAAEPLSGANTNWKPPAQRGPVRYDDDDDDDDDEDEDEDEDEEEDDEEEEEDGVGEAGAADEEMDEGDLEDFARQLDNSFSEPAVKAVQATAETGNTKARGRSSRGNK</sequence>
<comment type="similarity">
    <text evidence="2">Belongs to the EAF family.</text>
</comment>
<feature type="region of interest" description="Disordered" evidence="8">
    <location>
        <begin position="117"/>
        <end position="257"/>
    </location>
</feature>
<evidence type="ECO:0000256" key="2">
    <source>
        <dbReference type="ARBA" id="ARBA00007798"/>
    </source>
</evidence>